<sequence length="532" mass="61793">MIYEEQQTIEEFNGNENASKRFKHDPELYEAPSAEEMYTLKNTENLYHSNLLRLQLDELLNEIKLPEDKSRVFNALINDLIKSLKSMKTVKDIKYTDFKLFESKNLTLPLSDLCKKIIKEGSYTFDGPKNVSQIGSFASNTQIKTSEQFSADICLEIGESFFNERDYLNYRYFIKRSLYIGHTYLHLMNSKRYSKLKYHFQSDFSAAFKPQLCMLFEDVGLQVTLHFIPSGSAFKLSRFNPSQCNVRRDFYTKNINSDIKIEDVSGKNSDEIFDPTPNYNFEVLADLTAIRNNEIIMERFGNSKSLLEAVKLVKLWLLKRELNKGSGCFDNFSLNMFILYLLCNRQINPLMSPYQIFRLVLINLSEANWDKKGISLRDFIKNDSESANETKNLVTIDHFHQHYSIVFLDTTGFMNITSKMSIQTFQKLKFDAKVSLSLLNDESADNFDKIFIQTHQFSLECDALINISPNSSQTFYFDIIKNTKNTSRTLKLIENYNNSYCVSLEAVMDVLKSALEKRTNLIYAKLVEQLKS</sequence>
<dbReference type="STRING" id="10195.A0A3M7QG29"/>
<protein>
    <recommendedName>
        <fullName evidence="3 7">Nucleolar protein 6</fullName>
    </recommendedName>
</protein>
<dbReference type="GO" id="GO:0006409">
    <property type="term" value="P:tRNA export from nucleus"/>
    <property type="evidence" value="ECO:0007669"/>
    <property type="project" value="TreeGrafter"/>
</dbReference>
<dbReference type="AlphaFoldDB" id="A0A3M7QG29"/>
<dbReference type="Pfam" id="PF17403">
    <property type="entry name" value="Nrap_D2"/>
    <property type="match status" value="1"/>
</dbReference>
<evidence type="ECO:0000256" key="2">
    <source>
        <dbReference type="ARBA" id="ARBA00006674"/>
    </source>
</evidence>
<accession>A0A3M7QG29</accession>
<dbReference type="OrthoDB" id="10251401at2759"/>
<comment type="function">
    <text evidence="6">Part of the small subunit (SSU) processome, first precursor of the small eukaryotic ribosomal subunit. During the assembly of the SSU processome in the nucleolus, many ribosome biogenesis factors, an RNA chaperone and ribosomal proteins associate with the nascent pre-rRNA and work in concert to generate RNA folding, modifications, rearrangements and cleavage as well as targeted degradation of pre-ribosomal RNA by the RNA exosome.</text>
</comment>
<evidence type="ECO:0000256" key="3">
    <source>
        <dbReference type="ARBA" id="ARBA00016437"/>
    </source>
</evidence>
<dbReference type="GO" id="GO:0006364">
    <property type="term" value="P:rRNA processing"/>
    <property type="evidence" value="ECO:0007669"/>
    <property type="project" value="TreeGrafter"/>
</dbReference>
<evidence type="ECO:0000256" key="1">
    <source>
        <dbReference type="ARBA" id="ARBA00004604"/>
    </source>
</evidence>
<proteinExistence type="inferred from homology"/>
<evidence type="ECO:0000256" key="5">
    <source>
        <dbReference type="ARBA" id="ARBA00023242"/>
    </source>
</evidence>
<feature type="domain" description="Nrap protein" evidence="9">
    <location>
        <begin position="307"/>
        <end position="453"/>
    </location>
</feature>
<dbReference type="PANTHER" id="PTHR17972:SF0">
    <property type="entry name" value="NUCLEOLAR PROTEIN 6"/>
    <property type="match status" value="1"/>
</dbReference>
<dbReference type="PANTHER" id="PTHR17972">
    <property type="entry name" value="NUCLEOLAR RNA-ASSOCIATED PROTEIN"/>
    <property type="match status" value="1"/>
</dbReference>
<evidence type="ECO:0000313" key="11">
    <source>
        <dbReference type="Proteomes" id="UP000276133"/>
    </source>
</evidence>
<dbReference type="InterPro" id="IPR035082">
    <property type="entry name" value="Nrap_D1"/>
</dbReference>
<comment type="similarity">
    <text evidence="2 7">Belongs to the NRAP family.</text>
</comment>
<evidence type="ECO:0000313" key="10">
    <source>
        <dbReference type="EMBL" id="RNA10239.1"/>
    </source>
</evidence>
<dbReference type="GO" id="GO:0032545">
    <property type="term" value="C:CURI complex"/>
    <property type="evidence" value="ECO:0007669"/>
    <property type="project" value="TreeGrafter"/>
</dbReference>
<feature type="domain" description="Nrap protein" evidence="8">
    <location>
        <begin position="152"/>
        <end position="295"/>
    </location>
</feature>
<comment type="subcellular location">
    <subcellularLocation>
        <location evidence="1 7">Nucleus</location>
        <location evidence="1 7">Nucleolus</location>
    </subcellularLocation>
</comment>
<evidence type="ECO:0000256" key="6">
    <source>
        <dbReference type="ARBA" id="ARBA00035000"/>
    </source>
</evidence>
<dbReference type="InterPro" id="IPR035367">
    <property type="entry name" value="Nrap_D2"/>
</dbReference>
<dbReference type="GO" id="GO:0034456">
    <property type="term" value="C:UTP-C complex"/>
    <property type="evidence" value="ECO:0007669"/>
    <property type="project" value="TreeGrafter"/>
</dbReference>
<dbReference type="Gene3D" id="1.10.1410.10">
    <property type="match status" value="2"/>
</dbReference>
<keyword evidence="5 7" id="KW-0539">Nucleus</keyword>
<gene>
    <name evidence="10" type="ORF">BpHYR1_032759</name>
</gene>
<reference evidence="10 11" key="1">
    <citation type="journal article" date="2018" name="Sci. Rep.">
        <title>Genomic signatures of local adaptation to the degree of environmental predictability in rotifers.</title>
        <authorList>
            <person name="Franch-Gras L."/>
            <person name="Hahn C."/>
            <person name="Garcia-Roger E.M."/>
            <person name="Carmona M.J."/>
            <person name="Serra M."/>
            <person name="Gomez A."/>
        </authorList>
    </citation>
    <scope>NUCLEOTIDE SEQUENCE [LARGE SCALE GENOMIC DNA]</scope>
    <source>
        <strain evidence="10">HYR1</strain>
    </source>
</reference>
<dbReference type="EMBL" id="REGN01006254">
    <property type="protein sequence ID" value="RNA10239.1"/>
    <property type="molecule type" value="Genomic_DNA"/>
</dbReference>
<evidence type="ECO:0000259" key="9">
    <source>
        <dbReference type="Pfam" id="PF17403"/>
    </source>
</evidence>
<evidence type="ECO:0000256" key="7">
    <source>
        <dbReference type="RuleBase" id="RU364032"/>
    </source>
</evidence>
<evidence type="ECO:0000256" key="4">
    <source>
        <dbReference type="ARBA" id="ARBA00022884"/>
    </source>
</evidence>
<dbReference type="InterPro" id="IPR005554">
    <property type="entry name" value="NOL6/Upt22"/>
</dbReference>
<name>A0A3M7QG29_BRAPC</name>
<evidence type="ECO:0000259" key="8">
    <source>
        <dbReference type="Pfam" id="PF03813"/>
    </source>
</evidence>
<organism evidence="10 11">
    <name type="scientific">Brachionus plicatilis</name>
    <name type="common">Marine rotifer</name>
    <name type="synonym">Brachionus muelleri</name>
    <dbReference type="NCBI Taxonomy" id="10195"/>
    <lineage>
        <taxon>Eukaryota</taxon>
        <taxon>Metazoa</taxon>
        <taxon>Spiralia</taxon>
        <taxon>Gnathifera</taxon>
        <taxon>Rotifera</taxon>
        <taxon>Eurotatoria</taxon>
        <taxon>Monogononta</taxon>
        <taxon>Pseudotrocha</taxon>
        <taxon>Ploima</taxon>
        <taxon>Brachionidae</taxon>
        <taxon>Brachionus</taxon>
    </lineage>
</organism>
<dbReference type="GO" id="GO:0032040">
    <property type="term" value="C:small-subunit processome"/>
    <property type="evidence" value="ECO:0007669"/>
    <property type="project" value="TreeGrafter"/>
</dbReference>
<dbReference type="Pfam" id="PF03813">
    <property type="entry name" value="Nrap"/>
    <property type="match status" value="1"/>
</dbReference>
<comment type="caution">
    <text evidence="10">The sequence shown here is derived from an EMBL/GenBank/DDBJ whole genome shotgun (WGS) entry which is preliminary data.</text>
</comment>
<dbReference type="GO" id="GO:0003723">
    <property type="term" value="F:RNA binding"/>
    <property type="evidence" value="ECO:0007669"/>
    <property type="project" value="UniProtKB-KW"/>
</dbReference>
<keyword evidence="11" id="KW-1185">Reference proteome</keyword>
<keyword evidence="4 7" id="KW-0694">RNA-binding</keyword>
<dbReference type="Proteomes" id="UP000276133">
    <property type="component" value="Unassembled WGS sequence"/>
</dbReference>